<dbReference type="InterPro" id="IPR005481">
    <property type="entry name" value="BC-like_N"/>
</dbReference>
<keyword evidence="2" id="KW-0479">Metal-binding</keyword>
<evidence type="ECO:0000256" key="5">
    <source>
        <dbReference type="ARBA" id="ARBA00022842"/>
    </source>
</evidence>
<dbReference type="InterPro" id="IPR011764">
    <property type="entry name" value="Biotin_carboxylation_dom"/>
</dbReference>
<dbReference type="PANTHER" id="PTHR18866">
    <property type="entry name" value="CARBOXYLASE:PYRUVATE/ACETYL-COA/PROPIONYL-COA CARBOXYLASE"/>
    <property type="match status" value="1"/>
</dbReference>
<evidence type="ECO:0000256" key="2">
    <source>
        <dbReference type="ARBA" id="ARBA00022723"/>
    </source>
</evidence>
<keyword evidence="10" id="KW-0670">Pyruvate</keyword>
<dbReference type="SUPFAM" id="SSF52440">
    <property type="entry name" value="PreATP-grasp domain"/>
    <property type="match status" value="1"/>
</dbReference>
<keyword evidence="5" id="KW-0460">Magnesium</keyword>
<dbReference type="InterPro" id="IPR005479">
    <property type="entry name" value="CPAse_ATP-bd"/>
</dbReference>
<evidence type="ECO:0000259" key="9">
    <source>
        <dbReference type="PROSITE" id="PS50979"/>
    </source>
</evidence>
<dbReference type="PROSITE" id="PS50979">
    <property type="entry name" value="BC"/>
    <property type="match status" value="1"/>
</dbReference>
<organism evidence="10">
    <name type="scientific">Acetithermum autotrophicum</name>
    <dbReference type="NCBI Taxonomy" id="1446466"/>
    <lineage>
        <taxon>Bacteria</taxon>
        <taxon>Candidatus Bipolaricaulota</taxon>
        <taxon>Candidatus Acetithermum</taxon>
    </lineage>
</organism>
<evidence type="ECO:0000313" key="10">
    <source>
        <dbReference type="EMBL" id="BAL58850.1"/>
    </source>
</evidence>
<dbReference type="InterPro" id="IPR011761">
    <property type="entry name" value="ATP-grasp"/>
</dbReference>
<evidence type="ECO:0000256" key="1">
    <source>
        <dbReference type="ARBA" id="ARBA00022598"/>
    </source>
</evidence>
<reference evidence="10" key="2">
    <citation type="journal article" date="2012" name="PLoS ONE">
        <title>A Deeply Branching Thermophilic Bacterium with an Ancient Acetyl-CoA Pathway Dominates a Subsurface Ecosystem.</title>
        <authorList>
            <person name="Takami H."/>
            <person name="Noguchi H."/>
            <person name="Takaki Y."/>
            <person name="Uchiyama I."/>
            <person name="Toyoda A."/>
            <person name="Nishi S."/>
            <person name="Chee G.-J."/>
            <person name="Arai W."/>
            <person name="Nunoura T."/>
            <person name="Itoh T."/>
            <person name="Hattori M."/>
            <person name="Takai K."/>
        </authorList>
    </citation>
    <scope>NUCLEOTIDE SEQUENCE</scope>
</reference>
<dbReference type="SUPFAM" id="SSF56059">
    <property type="entry name" value="Glutathione synthetase ATP-binding domain-like"/>
    <property type="match status" value="1"/>
</dbReference>
<dbReference type="AlphaFoldDB" id="H5SRR4"/>
<feature type="domain" description="ATP-grasp" evidence="8">
    <location>
        <begin position="120"/>
        <end position="318"/>
    </location>
</feature>
<dbReference type="PROSITE" id="PS50975">
    <property type="entry name" value="ATP_GRASP"/>
    <property type="match status" value="1"/>
</dbReference>
<sequence>MLKKVLIANRGEIARRVMWACRALGLQTVAVYSDADRYALHVREADEAYALGPPPPVQSYLRIDKIIEIAKQSQCQAIHPGYGFLAENPEFAQAVEDTGLIFIGPTAQTIRLLGDKLAARRLAQSLGIPTLPGVFEKITDIHEAKRIAEKLGYPVLIKAAAGGGGKGMRVVPSPDALESALERAMSEAYTAFGDSSVFLEKFIPHAKHIEVQILADGHGNVVHLFERECSVQRRHQKLIEESPAPLLSDSERAHLCEAAVTLAHAARYRSAGTVEFLYDLDQQRFYFLEVNTRLQVEHPVTEMRTGIDIVQEQLRIAAGEKLSFSQGEVRPRGHALELRLCAEDPQNDFAPSLGKLIEVRFPHGEHIRVDHGIQPGDRLWPYYDSLIAKLIFWGEDREQAIARALEALDETFVLGVRTTVGFHRRALEHPKFRAGRYGTDFVEKERAWVLSGPPPELQELLALGAVAKECERFVCASS</sequence>
<dbReference type="EMBL" id="AP011802">
    <property type="protein sequence ID" value="BAL58850.1"/>
    <property type="molecule type" value="Genomic_DNA"/>
</dbReference>
<dbReference type="NCBIfam" id="NF006367">
    <property type="entry name" value="PRK08591.1"/>
    <property type="match status" value="1"/>
</dbReference>
<keyword evidence="1" id="KW-0436">Ligase</keyword>
<dbReference type="GO" id="GO:0005524">
    <property type="term" value="F:ATP binding"/>
    <property type="evidence" value="ECO:0007669"/>
    <property type="project" value="UniProtKB-UniRule"/>
</dbReference>
<dbReference type="PANTHER" id="PTHR18866:SF33">
    <property type="entry name" value="METHYLCROTONOYL-COA CARBOXYLASE SUBUNIT ALPHA, MITOCHONDRIAL-RELATED"/>
    <property type="match status" value="1"/>
</dbReference>
<proteinExistence type="predicted"/>
<dbReference type="GO" id="GO:0046872">
    <property type="term" value="F:metal ion binding"/>
    <property type="evidence" value="ECO:0007669"/>
    <property type="project" value="UniProtKB-KW"/>
</dbReference>
<dbReference type="InterPro" id="IPR050856">
    <property type="entry name" value="Biotin_carboxylase_complex"/>
</dbReference>
<dbReference type="SUPFAM" id="SSF51246">
    <property type="entry name" value="Rudiment single hybrid motif"/>
    <property type="match status" value="1"/>
</dbReference>
<dbReference type="Pfam" id="PF02785">
    <property type="entry name" value="Biotin_carb_C"/>
    <property type="match status" value="1"/>
</dbReference>
<keyword evidence="4 7" id="KW-0067">ATP-binding</keyword>
<accession>H5SRR4</accession>
<reference evidence="10" key="1">
    <citation type="journal article" date="2005" name="Environ. Microbiol.">
        <title>Genetic and functional properties of uncultivated thermophilic crenarchaeotes from a subsurface gold mine as revealed by analysis of genome fragments.</title>
        <authorList>
            <person name="Nunoura T."/>
            <person name="Hirayama H."/>
            <person name="Takami H."/>
            <person name="Oida H."/>
            <person name="Nishi S."/>
            <person name="Shimamura S."/>
            <person name="Suzuki Y."/>
            <person name="Inagaki F."/>
            <person name="Takai K."/>
            <person name="Nealson K.H."/>
            <person name="Horikoshi K."/>
        </authorList>
    </citation>
    <scope>NUCLEOTIDE SEQUENCE</scope>
</reference>
<dbReference type="GO" id="GO:0016874">
    <property type="term" value="F:ligase activity"/>
    <property type="evidence" value="ECO:0007669"/>
    <property type="project" value="UniProtKB-KW"/>
</dbReference>
<dbReference type="InterPro" id="IPR011054">
    <property type="entry name" value="Rudment_hybrid_motif"/>
</dbReference>
<keyword evidence="3 7" id="KW-0547">Nucleotide-binding</keyword>
<dbReference type="InterPro" id="IPR005482">
    <property type="entry name" value="Biotin_COase_C"/>
</dbReference>
<feature type="domain" description="Biotin carboxylation" evidence="9">
    <location>
        <begin position="1"/>
        <end position="447"/>
    </location>
</feature>
<dbReference type="PROSITE" id="PS00866">
    <property type="entry name" value="CPSASE_1"/>
    <property type="match status" value="1"/>
</dbReference>
<evidence type="ECO:0000256" key="7">
    <source>
        <dbReference type="PROSITE-ProRule" id="PRU00409"/>
    </source>
</evidence>
<dbReference type="Pfam" id="PF02786">
    <property type="entry name" value="CPSase_L_D2"/>
    <property type="match status" value="1"/>
</dbReference>
<dbReference type="Pfam" id="PF00289">
    <property type="entry name" value="Biotin_carb_N"/>
    <property type="match status" value="1"/>
</dbReference>
<dbReference type="FunFam" id="3.30.470.20:FF:000028">
    <property type="entry name" value="Methylcrotonoyl-CoA carboxylase subunit alpha, mitochondrial"/>
    <property type="match status" value="1"/>
</dbReference>
<dbReference type="PROSITE" id="PS00867">
    <property type="entry name" value="CPSASE_2"/>
    <property type="match status" value="1"/>
</dbReference>
<dbReference type="InterPro" id="IPR016185">
    <property type="entry name" value="PreATP-grasp_dom_sf"/>
</dbReference>
<gene>
    <name evidence="10" type="ORF">HGMM_OP3C005</name>
</gene>
<dbReference type="Gene3D" id="3.30.470.20">
    <property type="entry name" value="ATP-grasp fold, B domain"/>
    <property type="match status" value="1"/>
</dbReference>
<dbReference type="FunFam" id="3.30.1490.20:FF:000018">
    <property type="entry name" value="Biotin carboxylase"/>
    <property type="match status" value="1"/>
</dbReference>
<name>H5SRR4_ACEAU</name>
<dbReference type="FunFam" id="3.40.50.20:FF:000010">
    <property type="entry name" value="Propionyl-CoA carboxylase subunit alpha"/>
    <property type="match status" value="1"/>
</dbReference>
<keyword evidence="6" id="KW-0092">Biotin</keyword>
<evidence type="ECO:0000256" key="3">
    <source>
        <dbReference type="ARBA" id="ARBA00022741"/>
    </source>
</evidence>
<evidence type="ECO:0000256" key="6">
    <source>
        <dbReference type="ARBA" id="ARBA00023267"/>
    </source>
</evidence>
<dbReference type="SMART" id="SM00878">
    <property type="entry name" value="Biotin_carb_C"/>
    <property type="match status" value="1"/>
</dbReference>
<protein>
    <submittedName>
        <fullName evidence="10">Pyruvate carboxylase subunit A</fullName>
    </submittedName>
</protein>
<evidence type="ECO:0000259" key="8">
    <source>
        <dbReference type="PROSITE" id="PS50975"/>
    </source>
</evidence>
<evidence type="ECO:0000256" key="4">
    <source>
        <dbReference type="ARBA" id="ARBA00022840"/>
    </source>
</evidence>